<proteinExistence type="predicted"/>
<feature type="transmembrane region" description="Helical" evidence="7">
    <location>
        <begin position="35"/>
        <end position="56"/>
    </location>
</feature>
<feature type="transmembrane region" description="Helical" evidence="7">
    <location>
        <begin position="272"/>
        <end position="303"/>
    </location>
</feature>
<feature type="transmembrane region" description="Helical" evidence="7">
    <location>
        <begin position="176"/>
        <end position="197"/>
    </location>
</feature>
<dbReference type="InterPro" id="IPR039421">
    <property type="entry name" value="Type_1_exporter"/>
</dbReference>
<dbReference type="GO" id="GO:0005524">
    <property type="term" value="F:ATP binding"/>
    <property type="evidence" value="ECO:0007669"/>
    <property type="project" value="UniProtKB-KW"/>
</dbReference>
<dbReference type="CDD" id="cd18545">
    <property type="entry name" value="ABC_6TM_YknV_like"/>
    <property type="match status" value="1"/>
</dbReference>
<evidence type="ECO:0000313" key="10">
    <source>
        <dbReference type="EMBL" id="MDW2798342.1"/>
    </source>
</evidence>
<dbReference type="SUPFAM" id="SSF52540">
    <property type="entry name" value="P-loop containing nucleoside triphosphate hydrolases"/>
    <property type="match status" value="1"/>
</dbReference>
<evidence type="ECO:0000256" key="5">
    <source>
        <dbReference type="ARBA" id="ARBA00022989"/>
    </source>
</evidence>
<dbReference type="InterPro" id="IPR027417">
    <property type="entry name" value="P-loop_NTPase"/>
</dbReference>
<dbReference type="PROSITE" id="PS50893">
    <property type="entry name" value="ABC_TRANSPORTER_2"/>
    <property type="match status" value="1"/>
</dbReference>
<reference evidence="10 11" key="1">
    <citation type="submission" date="2023-10" db="EMBL/GenBank/DDBJ databases">
        <title>A novel Glycoside Hydrolase 43-Like Enzyme from Clostrdium boliviensis is an Endo-xylanase, and a Candidate for Xylooligosaccharides Production from Different Xylan Substrates.</title>
        <authorList>
            <person name="Alvarez M.T."/>
            <person name="Rocabado-Villegas L.R."/>
            <person name="Salas-Veizaga D.M."/>
            <person name="Linares-Pasten J.A."/>
            <person name="Gudmundsdottir E.E."/>
            <person name="Hreggvidsson G.O."/>
            <person name="Adlercreutz P."/>
            <person name="Nordberg Karlsson E."/>
        </authorList>
    </citation>
    <scope>NUCLEOTIDE SEQUENCE [LARGE SCALE GENOMIC DNA]</scope>
    <source>
        <strain evidence="10 11">E-1</strain>
    </source>
</reference>
<evidence type="ECO:0000256" key="1">
    <source>
        <dbReference type="ARBA" id="ARBA00004651"/>
    </source>
</evidence>
<evidence type="ECO:0000313" key="11">
    <source>
        <dbReference type="Proteomes" id="UP001276854"/>
    </source>
</evidence>
<dbReference type="InterPro" id="IPR011527">
    <property type="entry name" value="ABC1_TM_dom"/>
</dbReference>
<evidence type="ECO:0000256" key="6">
    <source>
        <dbReference type="ARBA" id="ARBA00023136"/>
    </source>
</evidence>
<name>A0ABU4GQ49_9CLOT</name>
<dbReference type="EMBL" id="JAWONS010000186">
    <property type="protein sequence ID" value="MDW2798342.1"/>
    <property type="molecule type" value="Genomic_DNA"/>
</dbReference>
<dbReference type="PANTHER" id="PTHR43394:SF1">
    <property type="entry name" value="ATP-BINDING CASSETTE SUB-FAMILY B MEMBER 10, MITOCHONDRIAL"/>
    <property type="match status" value="1"/>
</dbReference>
<dbReference type="Pfam" id="PF00664">
    <property type="entry name" value="ABC_membrane"/>
    <property type="match status" value="1"/>
</dbReference>
<dbReference type="PROSITE" id="PS50929">
    <property type="entry name" value="ABC_TM1F"/>
    <property type="match status" value="1"/>
</dbReference>
<evidence type="ECO:0000256" key="2">
    <source>
        <dbReference type="ARBA" id="ARBA00022692"/>
    </source>
</evidence>
<comment type="caution">
    <text evidence="10">The sequence shown here is derived from an EMBL/GenBank/DDBJ whole genome shotgun (WGS) entry which is preliminary data.</text>
</comment>
<keyword evidence="2 7" id="KW-0812">Transmembrane</keyword>
<gene>
    <name evidence="10" type="ORF">RZO55_12230</name>
</gene>
<protein>
    <submittedName>
        <fullName evidence="10">ABC transporter ATP-binding protein</fullName>
    </submittedName>
</protein>
<evidence type="ECO:0000256" key="4">
    <source>
        <dbReference type="ARBA" id="ARBA00022840"/>
    </source>
</evidence>
<organism evidence="10 11">
    <name type="scientific">Clostridium boliviensis</name>
    <dbReference type="NCBI Taxonomy" id="318465"/>
    <lineage>
        <taxon>Bacteria</taxon>
        <taxon>Bacillati</taxon>
        <taxon>Bacillota</taxon>
        <taxon>Clostridia</taxon>
        <taxon>Eubacteriales</taxon>
        <taxon>Clostridiaceae</taxon>
        <taxon>Clostridium</taxon>
    </lineage>
</organism>
<evidence type="ECO:0000259" key="9">
    <source>
        <dbReference type="PROSITE" id="PS50929"/>
    </source>
</evidence>
<dbReference type="InterPro" id="IPR003439">
    <property type="entry name" value="ABC_transporter-like_ATP-bd"/>
</dbReference>
<keyword evidence="5 7" id="KW-1133">Transmembrane helix</keyword>
<accession>A0ABU4GQ49</accession>
<dbReference type="Gene3D" id="3.40.50.300">
    <property type="entry name" value="P-loop containing nucleotide triphosphate hydrolases"/>
    <property type="match status" value="1"/>
</dbReference>
<dbReference type="Proteomes" id="UP001276854">
    <property type="component" value="Unassembled WGS sequence"/>
</dbReference>
<feature type="transmembrane region" description="Helical" evidence="7">
    <location>
        <begin position="71"/>
        <end position="88"/>
    </location>
</feature>
<dbReference type="Pfam" id="PF00005">
    <property type="entry name" value="ABC_tran"/>
    <property type="match status" value="1"/>
</dbReference>
<dbReference type="PANTHER" id="PTHR43394">
    <property type="entry name" value="ATP-DEPENDENT PERMEASE MDL1, MITOCHONDRIAL"/>
    <property type="match status" value="1"/>
</dbReference>
<comment type="subcellular location">
    <subcellularLocation>
        <location evidence="1">Cell membrane</location>
        <topology evidence="1">Multi-pass membrane protein</topology>
    </subcellularLocation>
</comment>
<evidence type="ECO:0000256" key="3">
    <source>
        <dbReference type="ARBA" id="ARBA00022741"/>
    </source>
</evidence>
<dbReference type="SUPFAM" id="SSF90123">
    <property type="entry name" value="ABC transporter transmembrane region"/>
    <property type="match status" value="1"/>
</dbReference>
<evidence type="ECO:0000259" key="8">
    <source>
        <dbReference type="PROSITE" id="PS50893"/>
    </source>
</evidence>
<keyword evidence="3" id="KW-0547">Nucleotide-binding</keyword>
<dbReference type="RefSeq" id="WP_318064582.1">
    <property type="nucleotide sequence ID" value="NZ_JAWONS010000186.1"/>
</dbReference>
<feature type="domain" description="ABC transporter" evidence="8">
    <location>
        <begin position="352"/>
        <end position="588"/>
    </location>
</feature>
<keyword evidence="6 7" id="KW-0472">Membrane</keyword>
<dbReference type="InterPro" id="IPR036640">
    <property type="entry name" value="ABC1_TM_sf"/>
</dbReference>
<dbReference type="InterPro" id="IPR003593">
    <property type="entry name" value="AAA+_ATPase"/>
</dbReference>
<keyword evidence="11" id="KW-1185">Reference proteome</keyword>
<dbReference type="Gene3D" id="1.20.1560.10">
    <property type="entry name" value="ABC transporter type 1, transmembrane domain"/>
    <property type="match status" value="1"/>
</dbReference>
<evidence type="ECO:0000256" key="7">
    <source>
        <dbReference type="SAM" id="Phobius"/>
    </source>
</evidence>
<feature type="domain" description="ABC transmembrane type-1" evidence="9">
    <location>
        <begin position="36"/>
        <end position="318"/>
    </location>
</feature>
<dbReference type="SMART" id="SM00382">
    <property type="entry name" value="AAA"/>
    <property type="match status" value="1"/>
</dbReference>
<feature type="transmembrane region" description="Helical" evidence="7">
    <location>
        <begin position="151"/>
        <end position="170"/>
    </location>
</feature>
<sequence>MSVNSSRVDEEQKEVLKKDTILRLFRYLLAFKKKIVVVLFIMAGTITISMLAPLIMEYAVNVCVAQKDIKGLLHIGVFALVLFALFLMGTKVRMHLMAEVSNRVLLNIREELYRHIQSLGFGFFDSRPTGKVLARIIGDVNSLKDVLSDSVTQLIPDFITVICVLSIMLIKNYRLAMAALLTLPVLAVGMFFIETNVHKRWRIYRKKTSNLNAYIHEDLSGIRIIQSYAAENETKEVFHDLVDQHYRSFIDAVVVADAFGPLVEITWGMGGFLLYFIGINIVGVENIGIGTFLAFSTYIAMFWSPIRNLANFYNKLTTNISAAERIFDIIDTEVEIKDRENASELRTLEGEVRFEDVSFAYGDEPDRLILDHVNFSVKPGETIALVGPTGAGKTTIVNLISRFYEVTSGNIYIDNQEIRGVTLKSLRSQMGIMTQDNFLFSGTIRDNIRYGRLDAPDEEIEEAAKAVNAHEFIMKMEKGYDTVISERGAGLSIGQRQLLAFARTMVSKPGILILDEATSSIDTHTELLVQEGIEVLLKERTSFIIAHRLSTIRKADRIFVIDQGNIREAGNHEELMKLQGAYYQLYQSQFA</sequence>
<keyword evidence="4 10" id="KW-0067">ATP-binding</keyword>